<proteinExistence type="predicted"/>
<name>A0AAW1SI09_9CHLO</name>
<comment type="caution">
    <text evidence="1">The sequence shown here is derived from an EMBL/GenBank/DDBJ whole genome shotgun (WGS) entry which is preliminary data.</text>
</comment>
<sequence>MRVMEVDIGCERSGNADTGLEIAKALQLNYVFFCEFQELHSPLRDAQSQGGGVHGNAFFSRFDIHDAHVIPHSTAASHTHTCPAVELCHGGGMLFYDGQDLRIPDAALVHHFGLLPTMTICESRPVQMPDSLAAGMHLERCR</sequence>
<dbReference type="InterPro" id="IPR036691">
    <property type="entry name" value="Endo/exonu/phosph_ase_sf"/>
</dbReference>
<keyword evidence="2" id="KW-1185">Reference proteome</keyword>
<dbReference type="EMBL" id="JALJOV010001639">
    <property type="protein sequence ID" value="KAK9845156.1"/>
    <property type="molecule type" value="Genomic_DNA"/>
</dbReference>
<organism evidence="1 2">
    <name type="scientific">Apatococcus fuscideae</name>
    <dbReference type="NCBI Taxonomy" id="2026836"/>
    <lineage>
        <taxon>Eukaryota</taxon>
        <taxon>Viridiplantae</taxon>
        <taxon>Chlorophyta</taxon>
        <taxon>core chlorophytes</taxon>
        <taxon>Trebouxiophyceae</taxon>
        <taxon>Chlorellales</taxon>
        <taxon>Chlorellaceae</taxon>
        <taxon>Apatococcus</taxon>
    </lineage>
</organism>
<reference evidence="1 2" key="1">
    <citation type="journal article" date="2024" name="Nat. Commun.">
        <title>Phylogenomics reveals the evolutionary origins of lichenization in chlorophyte algae.</title>
        <authorList>
            <person name="Puginier C."/>
            <person name="Libourel C."/>
            <person name="Otte J."/>
            <person name="Skaloud P."/>
            <person name="Haon M."/>
            <person name="Grisel S."/>
            <person name="Petersen M."/>
            <person name="Berrin J.G."/>
            <person name="Delaux P.M."/>
            <person name="Dal Grande F."/>
            <person name="Keller J."/>
        </authorList>
    </citation>
    <scope>NUCLEOTIDE SEQUENCE [LARGE SCALE GENOMIC DNA]</scope>
    <source>
        <strain evidence="1 2">SAG 2523</strain>
    </source>
</reference>
<accession>A0AAW1SI09</accession>
<gene>
    <name evidence="1" type="ORF">WJX84_009887</name>
</gene>
<dbReference type="Proteomes" id="UP001485043">
    <property type="component" value="Unassembled WGS sequence"/>
</dbReference>
<dbReference type="AlphaFoldDB" id="A0AAW1SI09"/>
<dbReference type="Gene3D" id="3.60.10.10">
    <property type="entry name" value="Endonuclease/exonuclease/phosphatase"/>
    <property type="match status" value="1"/>
</dbReference>
<evidence type="ECO:0000313" key="2">
    <source>
        <dbReference type="Proteomes" id="UP001485043"/>
    </source>
</evidence>
<evidence type="ECO:0000313" key="1">
    <source>
        <dbReference type="EMBL" id="KAK9845156.1"/>
    </source>
</evidence>
<protein>
    <submittedName>
        <fullName evidence="1">Uncharacterized protein</fullName>
    </submittedName>
</protein>